<name>A0ABX5SHE0_9BURK</name>
<keyword evidence="1" id="KW-0812">Transmembrane</keyword>
<dbReference type="InterPro" id="IPR012429">
    <property type="entry name" value="HGSNAT_cat"/>
</dbReference>
<sequence>MQHDAGRAGRCLLARLRRRDAALSGQSSRFLSLDVLRGLTVALMIVVNTPGSWSHVYAPLLHADWHGFTPTDWVFPTFLFVVGNALAFALPKYAALGNGAVVVKVLRRAALIFLLGFLLYWFPFFMPDGAAGLRPMPLADTRIPGVLQRIGLCFAMGALVLHFLKGRGAAAFAVLALAGHWFILAKFGDYTLQGNAAGKVDLRLLGARHLYHGEGLPFDPEGLLGTLPATVNVIAGYYAGRLLLARGATAPALVRLAAAGVACLVVALCWSAVLPFNKKLWTGSYVLLTVGLDLLILPLLVYAIEMRGVRRGTYFFEVFGKNTLFIYLLSEVAVIVMVRTWIGSVTVYDWVYATLFAPSKFTSLVFAVGFMLACWAVGYWMDRRRIYIKV</sequence>
<reference evidence="3 4" key="1">
    <citation type="submission" date="2019-03" db="EMBL/GenBank/DDBJ databases">
        <title>Draft Genome Sequences of Six Type Strains of the Genus Massilia.</title>
        <authorList>
            <person name="Miess H."/>
            <person name="Frediansyhah A."/>
            <person name="Gross H."/>
        </authorList>
    </citation>
    <scope>NUCLEOTIDE SEQUENCE [LARGE SCALE GENOMIC DNA]</scope>
    <source>
        <strain evidence="3 4">DSM 17505</strain>
    </source>
</reference>
<feature type="transmembrane region" description="Helical" evidence="1">
    <location>
        <begin position="362"/>
        <end position="381"/>
    </location>
</feature>
<keyword evidence="1" id="KW-1133">Transmembrane helix</keyword>
<feature type="transmembrane region" description="Helical" evidence="1">
    <location>
        <begin position="35"/>
        <end position="53"/>
    </location>
</feature>
<feature type="transmembrane region" description="Helical" evidence="1">
    <location>
        <begin position="146"/>
        <end position="164"/>
    </location>
</feature>
<dbReference type="Pfam" id="PF07786">
    <property type="entry name" value="HGSNAT_cat"/>
    <property type="match status" value="1"/>
</dbReference>
<evidence type="ECO:0000313" key="3">
    <source>
        <dbReference type="EMBL" id="QBQ38659.1"/>
    </source>
</evidence>
<feature type="transmembrane region" description="Helical" evidence="1">
    <location>
        <begin position="105"/>
        <end position="126"/>
    </location>
</feature>
<feature type="transmembrane region" description="Helical" evidence="1">
    <location>
        <begin position="285"/>
        <end position="304"/>
    </location>
</feature>
<feature type="transmembrane region" description="Helical" evidence="1">
    <location>
        <begin position="222"/>
        <end position="240"/>
    </location>
</feature>
<keyword evidence="4" id="KW-1185">Reference proteome</keyword>
<dbReference type="EMBL" id="CP038026">
    <property type="protein sequence ID" value="QBQ38659.1"/>
    <property type="molecule type" value="Genomic_DNA"/>
</dbReference>
<accession>A0ABX5SHE0</accession>
<dbReference type="Proteomes" id="UP000294359">
    <property type="component" value="Chromosome"/>
</dbReference>
<feature type="transmembrane region" description="Helical" evidence="1">
    <location>
        <begin position="169"/>
        <end position="187"/>
    </location>
</feature>
<organism evidence="3 4">
    <name type="scientific">Pseudoduganella plicata</name>
    <dbReference type="NCBI Taxonomy" id="321984"/>
    <lineage>
        <taxon>Bacteria</taxon>
        <taxon>Pseudomonadati</taxon>
        <taxon>Pseudomonadota</taxon>
        <taxon>Betaproteobacteria</taxon>
        <taxon>Burkholderiales</taxon>
        <taxon>Oxalobacteraceae</taxon>
        <taxon>Telluria group</taxon>
        <taxon>Pseudoduganella</taxon>
    </lineage>
</organism>
<dbReference type="PANTHER" id="PTHR31061:SF24">
    <property type="entry name" value="LD22376P"/>
    <property type="match status" value="1"/>
</dbReference>
<protein>
    <submittedName>
        <fullName evidence="3">DUF1624 domain-containing protein</fullName>
    </submittedName>
</protein>
<feature type="transmembrane region" description="Helical" evidence="1">
    <location>
        <begin position="252"/>
        <end position="273"/>
    </location>
</feature>
<dbReference type="PANTHER" id="PTHR31061">
    <property type="entry name" value="LD22376P"/>
    <property type="match status" value="1"/>
</dbReference>
<feature type="transmembrane region" description="Helical" evidence="1">
    <location>
        <begin position="73"/>
        <end position="93"/>
    </location>
</feature>
<proteinExistence type="predicted"/>
<keyword evidence="1" id="KW-0472">Membrane</keyword>
<gene>
    <name evidence="3" type="ORF">E1742_22660</name>
</gene>
<evidence type="ECO:0000259" key="2">
    <source>
        <dbReference type="Pfam" id="PF07786"/>
    </source>
</evidence>
<dbReference type="RefSeq" id="WP_134387358.1">
    <property type="nucleotide sequence ID" value="NZ_BMWW01000002.1"/>
</dbReference>
<feature type="domain" description="Heparan-alpha-glucosaminide N-acetyltransferase catalytic" evidence="2">
    <location>
        <begin position="29"/>
        <end position="246"/>
    </location>
</feature>
<evidence type="ECO:0000256" key="1">
    <source>
        <dbReference type="SAM" id="Phobius"/>
    </source>
</evidence>
<feature type="transmembrane region" description="Helical" evidence="1">
    <location>
        <begin position="324"/>
        <end position="342"/>
    </location>
</feature>
<evidence type="ECO:0000313" key="4">
    <source>
        <dbReference type="Proteomes" id="UP000294359"/>
    </source>
</evidence>